<protein>
    <recommendedName>
        <fullName evidence="5">Pentacotripeptide-repeat region of PRORP domain-containing protein</fullName>
    </recommendedName>
</protein>
<dbReference type="KEGG" id="hir:HETIRDRAFT_47433"/>
<dbReference type="Pfam" id="PF13812">
    <property type="entry name" value="PPR_3"/>
    <property type="match status" value="2"/>
</dbReference>
<dbReference type="STRING" id="747525.W4KF39"/>
<evidence type="ECO:0000256" key="2">
    <source>
        <dbReference type="PROSITE-ProRule" id="PRU00708"/>
    </source>
</evidence>
<dbReference type="OrthoDB" id="1908178at2759"/>
<dbReference type="AlphaFoldDB" id="W4KF39"/>
<keyword evidence="1" id="KW-0677">Repeat</keyword>
<dbReference type="RefSeq" id="XP_009543210.1">
    <property type="nucleotide sequence ID" value="XM_009544915.1"/>
</dbReference>
<dbReference type="PROSITE" id="PS51375">
    <property type="entry name" value="PPR"/>
    <property type="match status" value="1"/>
</dbReference>
<name>W4KF39_HETIT</name>
<dbReference type="HOGENOM" id="CLU_027583_0_0_1"/>
<dbReference type="GeneID" id="20677560"/>
<dbReference type="InterPro" id="IPR051240">
    <property type="entry name" value="Mito_RNA-Proc/Resp"/>
</dbReference>
<organism evidence="3 4">
    <name type="scientific">Heterobasidion irregulare (strain TC 32-1)</name>
    <dbReference type="NCBI Taxonomy" id="747525"/>
    <lineage>
        <taxon>Eukaryota</taxon>
        <taxon>Fungi</taxon>
        <taxon>Dikarya</taxon>
        <taxon>Basidiomycota</taxon>
        <taxon>Agaricomycotina</taxon>
        <taxon>Agaricomycetes</taxon>
        <taxon>Russulales</taxon>
        <taxon>Bondarzewiaceae</taxon>
        <taxon>Heterobasidion</taxon>
        <taxon>Heterobasidion annosum species complex</taxon>
    </lineage>
</organism>
<dbReference type="Pfam" id="PF01535">
    <property type="entry name" value="PPR"/>
    <property type="match status" value="1"/>
</dbReference>
<evidence type="ECO:0000256" key="1">
    <source>
        <dbReference type="ARBA" id="ARBA00022737"/>
    </source>
</evidence>
<dbReference type="InterPro" id="IPR011990">
    <property type="entry name" value="TPR-like_helical_dom_sf"/>
</dbReference>
<dbReference type="InterPro" id="IPR002885">
    <property type="entry name" value="PPR_rpt"/>
</dbReference>
<sequence>MSTSHSREEVWNAYYVFSLLPHDPKIPEALSSIPVPHLRRICRLLASGPEPRTRIQFLRLLSVSSALHREGGQVRLWQWNALINLAGQGWRRTRLENFTTAIGLYGDMVHGKAPGTMFFSVDNDALEAREEEGAREDRTGPRARRIKPDIVTHSMLLDIAARTGSQQFMAQAAGMLEQSGLRPNVVSHTSMLGYFTRKRDLAGVRATLLKMRQQGIELNVVALNACIWAYAYNGRMDIAEGIYRVMRHRVYGEEREESLDAVIEYLEQRESIVISSRIVPDKITYHTLMQGYAYHGDLVRCLRVFSEMLSTPNLEAAANRYGRRPREPYTATVSAFRSIFLGFSRHARSPLPTTPVSPQLARLPRYQVYPTLDPGAWSLENFDQLFDSFLELPESVRVQEHLMWWVVMGCGRVSGNDAAKMVSVIERMERRYGKVRGTRLTELCADIYRAGCGDGDGGDTLNNTSDGAK</sequence>
<dbReference type="GO" id="GO:0003729">
    <property type="term" value="F:mRNA binding"/>
    <property type="evidence" value="ECO:0007669"/>
    <property type="project" value="TreeGrafter"/>
</dbReference>
<evidence type="ECO:0000313" key="4">
    <source>
        <dbReference type="Proteomes" id="UP000030671"/>
    </source>
</evidence>
<dbReference type="PANTHER" id="PTHR47933">
    <property type="entry name" value="PENTATRICOPEPTIDE REPEAT-CONTAINING PROTEIN 1, MITOCHONDRIAL"/>
    <property type="match status" value="1"/>
</dbReference>
<dbReference type="Gene3D" id="1.25.40.10">
    <property type="entry name" value="Tetratricopeptide repeat domain"/>
    <property type="match status" value="2"/>
</dbReference>
<keyword evidence="4" id="KW-1185">Reference proteome</keyword>
<dbReference type="InParanoid" id="W4KF39"/>
<dbReference type="NCBIfam" id="TIGR00756">
    <property type="entry name" value="PPR"/>
    <property type="match status" value="1"/>
</dbReference>
<evidence type="ECO:0008006" key="5">
    <source>
        <dbReference type="Google" id="ProtNLM"/>
    </source>
</evidence>
<dbReference type="PANTHER" id="PTHR47933:SF11">
    <property type="entry name" value="PENTATRICOPEPTIDE REPEAT-CONTAINING PROTEIN 2"/>
    <property type="match status" value="1"/>
</dbReference>
<proteinExistence type="predicted"/>
<reference evidence="3 4" key="1">
    <citation type="journal article" date="2012" name="New Phytol.">
        <title>Insight into trade-off between wood decay and parasitism from the genome of a fungal forest pathogen.</title>
        <authorList>
            <person name="Olson A."/>
            <person name="Aerts A."/>
            <person name="Asiegbu F."/>
            <person name="Belbahri L."/>
            <person name="Bouzid O."/>
            <person name="Broberg A."/>
            <person name="Canback B."/>
            <person name="Coutinho P.M."/>
            <person name="Cullen D."/>
            <person name="Dalman K."/>
            <person name="Deflorio G."/>
            <person name="van Diepen L.T."/>
            <person name="Dunand C."/>
            <person name="Duplessis S."/>
            <person name="Durling M."/>
            <person name="Gonthier P."/>
            <person name="Grimwood J."/>
            <person name="Fossdal C.G."/>
            <person name="Hansson D."/>
            <person name="Henrissat B."/>
            <person name="Hietala A."/>
            <person name="Himmelstrand K."/>
            <person name="Hoffmeister D."/>
            <person name="Hogberg N."/>
            <person name="James T.Y."/>
            <person name="Karlsson M."/>
            <person name="Kohler A."/>
            <person name="Kues U."/>
            <person name="Lee Y.H."/>
            <person name="Lin Y.C."/>
            <person name="Lind M."/>
            <person name="Lindquist E."/>
            <person name="Lombard V."/>
            <person name="Lucas S."/>
            <person name="Lunden K."/>
            <person name="Morin E."/>
            <person name="Murat C."/>
            <person name="Park J."/>
            <person name="Raffaello T."/>
            <person name="Rouze P."/>
            <person name="Salamov A."/>
            <person name="Schmutz J."/>
            <person name="Solheim H."/>
            <person name="Stahlberg J."/>
            <person name="Velez H."/>
            <person name="de Vries R.P."/>
            <person name="Wiebenga A."/>
            <person name="Woodward S."/>
            <person name="Yakovlev I."/>
            <person name="Garbelotto M."/>
            <person name="Martin F."/>
            <person name="Grigoriev I.V."/>
            <person name="Stenlid J."/>
        </authorList>
    </citation>
    <scope>NUCLEOTIDE SEQUENCE [LARGE SCALE GENOMIC DNA]</scope>
    <source>
        <strain evidence="3 4">TC 32-1</strain>
    </source>
</reference>
<gene>
    <name evidence="3" type="ORF">HETIRDRAFT_47433</name>
</gene>
<evidence type="ECO:0000313" key="3">
    <source>
        <dbReference type="EMBL" id="ETW84458.1"/>
    </source>
</evidence>
<feature type="repeat" description="PPR" evidence="2">
    <location>
        <begin position="281"/>
        <end position="311"/>
    </location>
</feature>
<accession>W4KF39</accession>
<dbReference type="Proteomes" id="UP000030671">
    <property type="component" value="Unassembled WGS sequence"/>
</dbReference>
<dbReference type="eggNOG" id="KOG4197">
    <property type="taxonomic scope" value="Eukaryota"/>
</dbReference>
<dbReference type="EMBL" id="KI925456">
    <property type="protein sequence ID" value="ETW84458.1"/>
    <property type="molecule type" value="Genomic_DNA"/>
</dbReference>